<proteinExistence type="predicted"/>
<dbReference type="AlphaFoldDB" id="A0A1R3KJ64"/>
<protein>
    <submittedName>
        <fullName evidence="2">Uncharacterized protein</fullName>
    </submittedName>
</protein>
<evidence type="ECO:0000256" key="1">
    <source>
        <dbReference type="SAM" id="MobiDB-lite"/>
    </source>
</evidence>
<sequence length="283" mass="32491">MIMAPFKPLNRASSFRKDAKYRLQTMANTNARMGNHNARTICSNQVNDPTDLEEWLPIPKTENLLLHTPNVQVLNYFMGDSVVPLWPSSDERFLACQYLPIAEALNRNEFVDLVPLILAKAYHMDRARNSSTLRQHIVKNPKHPDLISLIDYFLNLHVTDHKFFTPYDHLEDKYADFFWVTQRNLMPHTSIYENMSITWASFFSPRDPTRTEIFNNLAISPDSTNLTLIMSVDDDSKPATPDTPPNYLMASDSDFDFDYEVDHFENHPGNNSFGGGTPSNSDL</sequence>
<name>A0A1R3KJ64_9ROSI</name>
<dbReference type="EMBL" id="AWUE01013395">
    <property type="protein sequence ID" value="OMP07126.1"/>
    <property type="molecule type" value="Genomic_DNA"/>
</dbReference>
<evidence type="ECO:0000313" key="3">
    <source>
        <dbReference type="Proteomes" id="UP000187203"/>
    </source>
</evidence>
<dbReference type="Proteomes" id="UP000187203">
    <property type="component" value="Unassembled WGS sequence"/>
</dbReference>
<accession>A0A1R3KJ64</accession>
<organism evidence="2 3">
    <name type="scientific">Corchorus olitorius</name>
    <dbReference type="NCBI Taxonomy" id="93759"/>
    <lineage>
        <taxon>Eukaryota</taxon>
        <taxon>Viridiplantae</taxon>
        <taxon>Streptophyta</taxon>
        <taxon>Embryophyta</taxon>
        <taxon>Tracheophyta</taxon>
        <taxon>Spermatophyta</taxon>
        <taxon>Magnoliopsida</taxon>
        <taxon>eudicotyledons</taxon>
        <taxon>Gunneridae</taxon>
        <taxon>Pentapetalae</taxon>
        <taxon>rosids</taxon>
        <taxon>malvids</taxon>
        <taxon>Malvales</taxon>
        <taxon>Malvaceae</taxon>
        <taxon>Grewioideae</taxon>
        <taxon>Apeibeae</taxon>
        <taxon>Corchorus</taxon>
    </lineage>
</organism>
<keyword evidence="3" id="KW-1185">Reference proteome</keyword>
<reference evidence="3" key="1">
    <citation type="submission" date="2013-09" db="EMBL/GenBank/DDBJ databases">
        <title>Corchorus olitorius genome sequencing.</title>
        <authorList>
            <person name="Alam M."/>
            <person name="Haque M.S."/>
            <person name="Islam M.S."/>
            <person name="Emdad E.M."/>
            <person name="Islam M.M."/>
            <person name="Ahmed B."/>
            <person name="Halim A."/>
            <person name="Hossen Q.M.M."/>
            <person name="Hossain M.Z."/>
            <person name="Ahmed R."/>
            <person name="Khan M.M."/>
            <person name="Islam R."/>
            <person name="Rashid M.M."/>
            <person name="Khan S.A."/>
            <person name="Rahman M.S."/>
            <person name="Alam M."/>
            <person name="Yahiya A.S."/>
            <person name="Khan M.S."/>
            <person name="Azam M.S."/>
            <person name="Haque T."/>
            <person name="Lashkar M.Z.H."/>
            <person name="Akhand A.I."/>
            <person name="Morshed G."/>
            <person name="Roy S."/>
            <person name="Uddin K.S."/>
            <person name="Rabeya T."/>
            <person name="Hossain A.S."/>
            <person name="Chowdhury A."/>
            <person name="Snigdha A.R."/>
            <person name="Mortoza M.S."/>
            <person name="Matin S.A."/>
            <person name="Hoque S.M.E."/>
            <person name="Islam M.K."/>
            <person name="Roy D.K."/>
            <person name="Haider R."/>
            <person name="Moosa M.M."/>
            <person name="Elias S.M."/>
            <person name="Hasan A.M."/>
            <person name="Jahan S."/>
            <person name="Shafiuddin M."/>
            <person name="Mahmood N."/>
            <person name="Shommy N.S."/>
        </authorList>
    </citation>
    <scope>NUCLEOTIDE SEQUENCE [LARGE SCALE GENOMIC DNA]</scope>
    <source>
        <strain evidence="3">cv. O-4</strain>
    </source>
</reference>
<comment type="caution">
    <text evidence="2">The sequence shown here is derived from an EMBL/GenBank/DDBJ whole genome shotgun (WGS) entry which is preliminary data.</text>
</comment>
<gene>
    <name evidence="2" type="ORF">COLO4_07611</name>
</gene>
<feature type="region of interest" description="Disordered" evidence="1">
    <location>
        <begin position="263"/>
        <end position="283"/>
    </location>
</feature>
<evidence type="ECO:0000313" key="2">
    <source>
        <dbReference type="EMBL" id="OMP07126.1"/>
    </source>
</evidence>